<feature type="domain" description="Amidase" evidence="4">
    <location>
        <begin position="44"/>
        <end position="462"/>
    </location>
</feature>
<name>A0A931IB62_9NOCA</name>
<dbReference type="Proteomes" id="UP000655751">
    <property type="component" value="Unassembled WGS sequence"/>
</dbReference>
<proteinExistence type="inferred from homology"/>
<gene>
    <name evidence="5" type="ORF">IT779_13205</name>
</gene>
<evidence type="ECO:0000256" key="3">
    <source>
        <dbReference type="ARBA" id="ARBA00012922"/>
    </source>
</evidence>
<keyword evidence="6" id="KW-1185">Reference proteome</keyword>
<evidence type="ECO:0000313" key="6">
    <source>
        <dbReference type="Proteomes" id="UP000655751"/>
    </source>
</evidence>
<dbReference type="RefSeq" id="WP_196149545.1">
    <property type="nucleotide sequence ID" value="NZ_JADMLG010000004.1"/>
</dbReference>
<dbReference type="PANTHER" id="PTHR11895">
    <property type="entry name" value="TRANSAMIDASE"/>
    <property type="match status" value="1"/>
</dbReference>
<sequence>MSSPKRGRLTAVPDPAVPPEAAAELGLAASAAALAEGVRTSVQVVTAALERIEASQDTLNAFRVVRRERALEEAVEADRRLAAGERLPLLGVPVAVKDDTDVAGEPTAFGCGGEFPVKAADAESVRRLRAAGAVIVGKTNTCELGQLPFTSGAAFGYTRNPWASDRTPGGSSGGSAAAVAAGLVPAALGSDGAGSVRIPASWTNLVGIKPQRGRISTWPHAEYFYGLTVIGPLARTVADAALLLDAASGAHAGDLHSPEPVTVSDAVGRDPGRLRIALSLRPPFTAVRSTLDPQVEAAARRTAATLRRLGHAVTIADPHYGMRIGMSFLPRSMAGITRAAAAMPGAVVDPRTTANIRVGRALAGPALLAARRLEPILHRRVGAFFRDYDLVLAPTTATPAPEVAAIDGIGAAATNQLITAACPYTWPWNVLGWPSVNVPAGFTDTGLPVGTQLMGPASSEPVLVSVAAQLESELRWDRHRPEPWW</sequence>
<dbReference type="PANTHER" id="PTHR11895:SF7">
    <property type="entry name" value="GLUTAMYL-TRNA(GLN) AMIDOTRANSFERASE SUBUNIT A, MITOCHONDRIAL"/>
    <property type="match status" value="1"/>
</dbReference>
<dbReference type="PROSITE" id="PS00571">
    <property type="entry name" value="AMIDASES"/>
    <property type="match status" value="1"/>
</dbReference>
<evidence type="ECO:0000313" key="5">
    <source>
        <dbReference type="EMBL" id="MBH0777240.1"/>
    </source>
</evidence>
<dbReference type="NCBIfam" id="NF004717">
    <property type="entry name" value="PRK06061.1"/>
    <property type="match status" value="1"/>
</dbReference>
<evidence type="ECO:0000256" key="1">
    <source>
        <dbReference type="ARBA" id="ARBA00001311"/>
    </source>
</evidence>
<accession>A0A931IB62</accession>
<dbReference type="InterPro" id="IPR000120">
    <property type="entry name" value="Amidase"/>
</dbReference>
<dbReference type="InterPro" id="IPR036928">
    <property type="entry name" value="AS_sf"/>
</dbReference>
<evidence type="ECO:0000256" key="2">
    <source>
        <dbReference type="ARBA" id="ARBA00009199"/>
    </source>
</evidence>
<dbReference type="SUPFAM" id="SSF75304">
    <property type="entry name" value="Amidase signature (AS) enzymes"/>
    <property type="match status" value="1"/>
</dbReference>
<reference evidence="5" key="1">
    <citation type="submission" date="2020-11" db="EMBL/GenBank/DDBJ databases">
        <title>Nocardia NEAU-351.nov., a novel actinomycete isolated from the cow dung.</title>
        <authorList>
            <person name="Zhang X."/>
        </authorList>
    </citation>
    <scope>NUCLEOTIDE SEQUENCE</scope>
    <source>
        <strain evidence="5">NEAU-351</strain>
    </source>
</reference>
<dbReference type="Pfam" id="PF01425">
    <property type="entry name" value="Amidase"/>
    <property type="match status" value="1"/>
</dbReference>
<dbReference type="GO" id="GO:0004040">
    <property type="term" value="F:amidase activity"/>
    <property type="evidence" value="ECO:0007669"/>
    <property type="project" value="UniProtKB-EC"/>
</dbReference>
<organism evidence="5 6">
    <name type="scientific">Nocardia bovistercoris</name>
    <dbReference type="NCBI Taxonomy" id="2785916"/>
    <lineage>
        <taxon>Bacteria</taxon>
        <taxon>Bacillati</taxon>
        <taxon>Actinomycetota</taxon>
        <taxon>Actinomycetes</taxon>
        <taxon>Mycobacteriales</taxon>
        <taxon>Nocardiaceae</taxon>
        <taxon>Nocardia</taxon>
    </lineage>
</organism>
<dbReference type="InterPro" id="IPR023631">
    <property type="entry name" value="Amidase_dom"/>
</dbReference>
<keyword evidence="5" id="KW-0378">Hydrolase</keyword>
<comment type="caution">
    <text evidence="5">The sequence shown here is derived from an EMBL/GenBank/DDBJ whole genome shotgun (WGS) entry which is preliminary data.</text>
</comment>
<dbReference type="EMBL" id="JADMLG010000004">
    <property type="protein sequence ID" value="MBH0777240.1"/>
    <property type="molecule type" value="Genomic_DNA"/>
</dbReference>
<comment type="similarity">
    <text evidence="2">Belongs to the amidase family.</text>
</comment>
<dbReference type="InterPro" id="IPR020556">
    <property type="entry name" value="Amidase_CS"/>
</dbReference>
<evidence type="ECO:0000259" key="4">
    <source>
        <dbReference type="Pfam" id="PF01425"/>
    </source>
</evidence>
<comment type="catalytic activity">
    <reaction evidence="1">
        <text>a monocarboxylic acid amide + H2O = a monocarboxylate + NH4(+)</text>
        <dbReference type="Rhea" id="RHEA:12020"/>
        <dbReference type="ChEBI" id="CHEBI:15377"/>
        <dbReference type="ChEBI" id="CHEBI:28938"/>
        <dbReference type="ChEBI" id="CHEBI:35757"/>
        <dbReference type="ChEBI" id="CHEBI:83628"/>
        <dbReference type="EC" id="3.5.1.4"/>
    </reaction>
</comment>
<protein>
    <recommendedName>
        <fullName evidence="3">amidase</fullName>
        <ecNumber evidence="3">3.5.1.4</ecNumber>
    </recommendedName>
</protein>
<dbReference type="EC" id="3.5.1.4" evidence="3"/>
<dbReference type="Gene3D" id="3.90.1300.10">
    <property type="entry name" value="Amidase signature (AS) domain"/>
    <property type="match status" value="1"/>
</dbReference>
<dbReference type="AlphaFoldDB" id="A0A931IB62"/>